<keyword evidence="3" id="KW-0804">Transcription</keyword>
<dbReference type="Pfam" id="PF12802">
    <property type="entry name" value="MarR_2"/>
    <property type="match status" value="1"/>
</dbReference>
<accession>A0A4V3AST1</accession>
<keyword evidence="1" id="KW-0805">Transcription regulation</keyword>
<dbReference type="Proteomes" id="UP000295301">
    <property type="component" value="Unassembled WGS sequence"/>
</dbReference>
<protein>
    <submittedName>
        <fullName evidence="5">MarR family transcriptional regulator</fullName>
    </submittedName>
</protein>
<dbReference type="SUPFAM" id="SSF46785">
    <property type="entry name" value="Winged helix' DNA-binding domain"/>
    <property type="match status" value="1"/>
</dbReference>
<feature type="domain" description="HTH marR-type" evidence="4">
    <location>
        <begin position="1"/>
        <end position="145"/>
    </location>
</feature>
<dbReference type="InterPro" id="IPR000835">
    <property type="entry name" value="HTH_MarR-typ"/>
</dbReference>
<evidence type="ECO:0000259" key="4">
    <source>
        <dbReference type="PROSITE" id="PS50995"/>
    </source>
</evidence>
<dbReference type="PROSITE" id="PS50995">
    <property type="entry name" value="HTH_MARR_2"/>
    <property type="match status" value="1"/>
</dbReference>
<dbReference type="InterPro" id="IPR036388">
    <property type="entry name" value="WH-like_DNA-bd_sf"/>
</dbReference>
<proteinExistence type="predicted"/>
<evidence type="ECO:0000256" key="1">
    <source>
        <dbReference type="ARBA" id="ARBA00023015"/>
    </source>
</evidence>
<evidence type="ECO:0000313" key="6">
    <source>
        <dbReference type="Proteomes" id="UP000295301"/>
    </source>
</evidence>
<evidence type="ECO:0000256" key="3">
    <source>
        <dbReference type="ARBA" id="ARBA00023163"/>
    </source>
</evidence>
<dbReference type="AlphaFoldDB" id="A0A4V3AST1"/>
<dbReference type="SMART" id="SM00347">
    <property type="entry name" value="HTH_MARR"/>
    <property type="match status" value="1"/>
</dbReference>
<keyword evidence="6" id="KW-1185">Reference proteome</keyword>
<dbReference type="PANTHER" id="PTHR35790">
    <property type="entry name" value="HTH-TYPE TRANSCRIPTIONAL REGULATOR PCHR"/>
    <property type="match status" value="1"/>
</dbReference>
<evidence type="ECO:0000256" key="2">
    <source>
        <dbReference type="ARBA" id="ARBA00023125"/>
    </source>
</evidence>
<evidence type="ECO:0000313" key="5">
    <source>
        <dbReference type="EMBL" id="TDK52996.1"/>
    </source>
</evidence>
<organism evidence="5 6">
    <name type="scientific">Antarcticimicrobium luteum</name>
    <dbReference type="NCBI Taxonomy" id="2547397"/>
    <lineage>
        <taxon>Bacteria</taxon>
        <taxon>Pseudomonadati</taxon>
        <taxon>Pseudomonadota</taxon>
        <taxon>Alphaproteobacteria</taxon>
        <taxon>Rhodobacterales</taxon>
        <taxon>Paracoccaceae</taxon>
        <taxon>Antarcticimicrobium</taxon>
    </lineage>
</organism>
<keyword evidence="2" id="KW-0238">DNA-binding</keyword>
<reference evidence="5 6" key="1">
    <citation type="submission" date="2019-03" db="EMBL/GenBank/DDBJ databases">
        <title>Ruegeria lutea sp. nov., a novel strain, isolated from marine sediment, the Masan Bay, South Korea.</title>
        <authorList>
            <person name="Kim J."/>
            <person name="Kim D.-Y."/>
            <person name="Lee S.-S."/>
        </authorList>
    </citation>
    <scope>NUCLEOTIDE SEQUENCE [LARGE SCALE GENOMIC DNA]</scope>
    <source>
        <strain evidence="5 6">318-1</strain>
    </source>
</reference>
<dbReference type="Gene3D" id="1.10.10.10">
    <property type="entry name" value="Winged helix-like DNA-binding domain superfamily/Winged helix DNA-binding domain"/>
    <property type="match status" value="1"/>
</dbReference>
<dbReference type="PANTHER" id="PTHR35790:SF4">
    <property type="entry name" value="HTH-TYPE TRANSCRIPTIONAL REGULATOR PCHR"/>
    <property type="match status" value="1"/>
</dbReference>
<dbReference type="GO" id="GO:0003700">
    <property type="term" value="F:DNA-binding transcription factor activity"/>
    <property type="evidence" value="ECO:0007669"/>
    <property type="project" value="InterPro"/>
</dbReference>
<name>A0A4V3AST1_9RHOB</name>
<comment type="caution">
    <text evidence="5">The sequence shown here is derived from an EMBL/GenBank/DDBJ whole genome shotgun (WGS) entry which is preliminary data.</text>
</comment>
<dbReference type="EMBL" id="SMUV01000030">
    <property type="protein sequence ID" value="TDK52996.1"/>
    <property type="molecule type" value="Genomic_DNA"/>
</dbReference>
<dbReference type="GO" id="GO:0003677">
    <property type="term" value="F:DNA binding"/>
    <property type="evidence" value="ECO:0007669"/>
    <property type="project" value="UniProtKB-KW"/>
</dbReference>
<sequence>MASENVNLSTWDIDSYFPALITWVYNKVASRSSSIYLARFGVGLTDWRIIAYLGLFDGGTNAQICDYIGLDKAAVSRSVARLKTKGIAVVTPINRRDLKVELTKEGRELGEEILRVALEIEANLLAGVSEEEKQQILAFLRKVLNNVSTIKKSG</sequence>
<dbReference type="InterPro" id="IPR036390">
    <property type="entry name" value="WH_DNA-bd_sf"/>
</dbReference>
<gene>
    <name evidence="5" type="ORF">E1832_00845</name>
</gene>
<dbReference type="InterPro" id="IPR052067">
    <property type="entry name" value="Metal_resp_HTH_trans_reg"/>
</dbReference>